<evidence type="ECO:0000256" key="1">
    <source>
        <dbReference type="SAM" id="Phobius"/>
    </source>
</evidence>
<accession>A0A387HBS1</accession>
<name>A0A387HBS1_9ACTN</name>
<dbReference type="AlphaFoldDB" id="A0A387HBS1"/>
<protein>
    <submittedName>
        <fullName evidence="2">Uncharacterized protein</fullName>
    </submittedName>
</protein>
<reference evidence="2 3" key="1">
    <citation type="submission" date="2018-10" db="EMBL/GenBank/DDBJ databases">
        <title>Relationship between Morphology and Antimicrobial Activity in Streptomyces.</title>
        <authorList>
            <person name="Kang H.J."/>
            <person name="Kim S.B."/>
        </authorList>
    </citation>
    <scope>NUCLEOTIDE SEQUENCE [LARGE SCALE GENOMIC DNA]</scope>
    <source>
        <strain evidence="2 3">BH38</strain>
    </source>
</reference>
<feature type="transmembrane region" description="Helical" evidence="1">
    <location>
        <begin position="9"/>
        <end position="27"/>
    </location>
</feature>
<gene>
    <name evidence="2" type="ORF">DWB77_00517</name>
</gene>
<dbReference type="KEGG" id="shun:DWB77_00517"/>
<keyword evidence="1" id="KW-0472">Membrane</keyword>
<organism evidence="2 3">
    <name type="scientific">Streptomyces hundungensis</name>
    <dbReference type="NCBI Taxonomy" id="1077946"/>
    <lineage>
        <taxon>Bacteria</taxon>
        <taxon>Bacillati</taxon>
        <taxon>Actinomycetota</taxon>
        <taxon>Actinomycetes</taxon>
        <taxon>Kitasatosporales</taxon>
        <taxon>Streptomycetaceae</taxon>
        <taxon>Streptomyces</taxon>
    </lineage>
</organism>
<evidence type="ECO:0000313" key="3">
    <source>
        <dbReference type="Proteomes" id="UP000271554"/>
    </source>
</evidence>
<dbReference type="EMBL" id="CP032698">
    <property type="protein sequence ID" value="AYG78410.1"/>
    <property type="molecule type" value="Genomic_DNA"/>
</dbReference>
<dbReference type="RefSeq" id="WP_120719678.1">
    <property type="nucleotide sequence ID" value="NZ_CP032698.1"/>
</dbReference>
<keyword evidence="1" id="KW-1133">Transmembrane helix</keyword>
<sequence length="72" mass="7794">MPSPIARRYWLATVLVVALIAFSYYALRPVREACALTSGAYGSTYSPNSAQASGGGGRCGEERTRFMTWLEG</sequence>
<dbReference type="Proteomes" id="UP000271554">
    <property type="component" value="Chromosome"/>
</dbReference>
<keyword evidence="3" id="KW-1185">Reference proteome</keyword>
<keyword evidence="1" id="KW-0812">Transmembrane</keyword>
<proteinExistence type="predicted"/>
<dbReference type="OrthoDB" id="4267322at2"/>
<evidence type="ECO:0000313" key="2">
    <source>
        <dbReference type="EMBL" id="AYG78410.1"/>
    </source>
</evidence>